<dbReference type="EMBL" id="LAZR01001353">
    <property type="protein sequence ID" value="KKN46027.1"/>
    <property type="molecule type" value="Genomic_DNA"/>
</dbReference>
<sequence length="31" mass="3278">MGLMPKCRYCGCKLYTASGVRLCMAHGGGNV</sequence>
<accession>A0A0F9R9G9</accession>
<gene>
    <name evidence="1" type="ORF">LCGC14_0677210</name>
</gene>
<protein>
    <submittedName>
        <fullName evidence="1">Uncharacterized protein</fullName>
    </submittedName>
</protein>
<proteinExistence type="predicted"/>
<dbReference type="AlphaFoldDB" id="A0A0F9R9G9"/>
<evidence type="ECO:0000313" key="1">
    <source>
        <dbReference type="EMBL" id="KKN46027.1"/>
    </source>
</evidence>
<comment type="caution">
    <text evidence="1">The sequence shown here is derived from an EMBL/GenBank/DDBJ whole genome shotgun (WGS) entry which is preliminary data.</text>
</comment>
<reference evidence="1" key="1">
    <citation type="journal article" date="2015" name="Nature">
        <title>Complex archaea that bridge the gap between prokaryotes and eukaryotes.</title>
        <authorList>
            <person name="Spang A."/>
            <person name="Saw J.H."/>
            <person name="Jorgensen S.L."/>
            <person name="Zaremba-Niedzwiedzka K."/>
            <person name="Martijn J."/>
            <person name="Lind A.E."/>
            <person name="van Eijk R."/>
            <person name="Schleper C."/>
            <person name="Guy L."/>
            <person name="Ettema T.J."/>
        </authorList>
    </citation>
    <scope>NUCLEOTIDE SEQUENCE</scope>
</reference>
<organism evidence="1">
    <name type="scientific">marine sediment metagenome</name>
    <dbReference type="NCBI Taxonomy" id="412755"/>
    <lineage>
        <taxon>unclassified sequences</taxon>
        <taxon>metagenomes</taxon>
        <taxon>ecological metagenomes</taxon>
    </lineage>
</organism>
<name>A0A0F9R9G9_9ZZZZ</name>